<evidence type="ECO:0000256" key="1">
    <source>
        <dbReference type="ARBA" id="ARBA00022729"/>
    </source>
</evidence>
<dbReference type="RefSeq" id="WP_013274239.1">
    <property type="nucleotide sequence ID" value="NC_014376.1"/>
</dbReference>
<evidence type="ECO:0000256" key="3">
    <source>
        <dbReference type="SAM" id="Phobius"/>
    </source>
</evidence>
<gene>
    <name evidence="5" type="ordered locus">Closa_3650</name>
</gene>
<feature type="domain" description="M23ase beta-sheet core" evidence="4">
    <location>
        <begin position="222"/>
        <end position="322"/>
    </location>
</feature>
<dbReference type="eggNOG" id="COG0739">
    <property type="taxonomic scope" value="Bacteria"/>
</dbReference>
<keyword evidence="1" id="KW-0732">Signal</keyword>
<reference evidence="5" key="1">
    <citation type="submission" date="2010-07" db="EMBL/GenBank/DDBJ databases">
        <title>Complete sequence of Clostridium saccharolyticum WM1.</title>
        <authorList>
            <consortium name="US DOE Joint Genome Institute"/>
            <person name="Lucas S."/>
            <person name="Copeland A."/>
            <person name="Lapidus A."/>
            <person name="Cheng J.-F."/>
            <person name="Bruce D."/>
            <person name="Goodwin L."/>
            <person name="Pitluck S."/>
            <person name="Chertkov O."/>
            <person name="Detter J.C."/>
            <person name="Han C."/>
            <person name="Tapia R."/>
            <person name="Land M."/>
            <person name="Hauser L."/>
            <person name="Chang Y.-J."/>
            <person name="Jeffries C."/>
            <person name="Kyrpides N."/>
            <person name="Ivanova N."/>
            <person name="Mikhailova N."/>
            <person name="Mouttaki H."/>
            <person name="Lin L."/>
            <person name="Zhou J."/>
            <person name="Hemme C.L."/>
            <person name="Woyke T."/>
        </authorList>
    </citation>
    <scope>NUCLEOTIDE SEQUENCE [LARGE SCALE GENOMIC DNA]</scope>
    <source>
        <strain evidence="5">WM1</strain>
    </source>
</reference>
<organism evidence="5 6">
    <name type="scientific">Lacrimispora saccharolytica (strain ATCC 35040 / DSM 2544 / NRCC 2533 / WM1)</name>
    <name type="common">Clostridium saccharolyticum</name>
    <dbReference type="NCBI Taxonomy" id="610130"/>
    <lineage>
        <taxon>Bacteria</taxon>
        <taxon>Bacillati</taxon>
        <taxon>Bacillota</taxon>
        <taxon>Clostridia</taxon>
        <taxon>Lachnospirales</taxon>
        <taxon>Lachnospiraceae</taxon>
        <taxon>Lacrimispora</taxon>
    </lineage>
</organism>
<dbReference type="Pfam" id="PF01551">
    <property type="entry name" value="Peptidase_M23"/>
    <property type="match status" value="1"/>
</dbReference>
<dbReference type="STRING" id="610130.Closa_3650"/>
<evidence type="ECO:0000313" key="5">
    <source>
        <dbReference type="EMBL" id="ADL06173.1"/>
    </source>
</evidence>
<dbReference type="AlphaFoldDB" id="D9RAX6"/>
<evidence type="ECO:0000313" key="6">
    <source>
        <dbReference type="Proteomes" id="UP000001662"/>
    </source>
</evidence>
<dbReference type="SUPFAM" id="SSF51261">
    <property type="entry name" value="Duplicated hybrid motif"/>
    <property type="match status" value="1"/>
</dbReference>
<dbReference type="InterPro" id="IPR016047">
    <property type="entry name" value="M23ase_b-sheet_dom"/>
</dbReference>
<accession>D9RAX6</accession>
<keyword evidence="6" id="KW-1185">Reference proteome</keyword>
<evidence type="ECO:0000256" key="2">
    <source>
        <dbReference type="SAM" id="MobiDB-lite"/>
    </source>
</evidence>
<dbReference type="CDD" id="cd12797">
    <property type="entry name" value="M23_peptidase"/>
    <property type="match status" value="1"/>
</dbReference>
<protein>
    <submittedName>
        <fullName evidence="5">Peptidase M23</fullName>
    </submittedName>
</protein>
<dbReference type="OrthoDB" id="9810477at2"/>
<dbReference type="PANTHER" id="PTHR21666">
    <property type="entry name" value="PEPTIDASE-RELATED"/>
    <property type="match status" value="1"/>
</dbReference>
<feature type="region of interest" description="Disordered" evidence="2">
    <location>
        <begin position="368"/>
        <end position="388"/>
    </location>
</feature>
<dbReference type="PANTHER" id="PTHR21666:SF289">
    <property type="entry name" value="L-ALA--D-GLU ENDOPEPTIDASE"/>
    <property type="match status" value="1"/>
</dbReference>
<dbReference type="EMBL" id="CP002109">
    <property type="protein sequence ID" value="ADL06173.1"/>
    <property type="molecule type" value="Genomic_DNA"/>
</dbReference>
<keyword evidence="3" id="KW-0812">Transmembrane</keyword>
<dbReference type="InterPro" id="IPR050570">
    <property type="entry name" value="Cell_wall_metabolism_enzyme"/>
</dbReference>
<keyword evidence="3" id="KW-1133">Transmembrane helix</keyword>
<dbReference type="KEGG" id="csh:Closa_3650"/>
<dbReference type="GO" id="GO:0004222">
    <property type="term" value="F:metalloendopeptidase activity"/>
    <property type="evidence" value="ECO:0007669"/>
    <property type="project" value="TreeGrafter"/>
</dbReference>
<sequence length="388" mass="44507">MNLFKKDIRLSHVPGHHIIIYIEVIILVFLLVSLFFISPGGRLTFPVINQDGNASPSEAKKYIKWVDFDVTARAMQEAFRYDVNTCQSEPHLNWVDLLSYLGAKYGGDFSRYSTKDLDWLAEQLLAGKTMEEMTVKMSHYSYYREAYGAVLDGLVGQYEIQISSENAPLYATPALLEDGSLDPDKVWVKKYGLKSFSPIAKGFPYNDFDDFGVARSYGYRRQHLGHDMMGQVGTPVIAVESGYVEAIGWNQYGGWRLGIRSFDGKRYYYYAHLRKNYPYHKSLNQGSIVTAGDVIGYLGRTGYSRNENTNNINEPHLHFGLQLIFDESQKEGNNEIWISCYELTKFLTMNRSQTLKNQETKEYNRVYDMKDPGIPENFVPPEPPKEEN</sequence>
<evidence type="ECO:0000259" key="4">
    <source>
        <dbReference type="Pfam" id="PF01551"/>
    </source>
</evidence>
<dbReference type="HOGENOM" id="CLU_055972_0_0_9"/>
<feature type="transmembrane region" description="Helical" evidence="3">
    <location>
        <begin position="20"/>
        <end position="38"/>
    </location>
</feature>
<keyword evidence="3" id="KW-0472">Membrane</keyword>
<name>D9RAX6_LACSW</name>
<proteinExistence type="predicted"/>
<dbReference type="Gene3D" id="2.70.70.10">
    <property type="entry name" value="Glucose Permease (Domain IIA)"/>
    <property type="match status" value="1"/>
</dbReference>
<dbReference type="Proteomes" id="UP000001662">
    <property type="component" value="Chromosome"/>
</dbReference>
<dbReference type="PaxDb" id="610130-Closa_3650"/>
<dbReference type="InterPro" id="IPR011055">
    <property type="entry name" value="Dup_hybrid_motif"/>
</dbReference>